<organism evidence="2 3">
    <name type="scientific">Cellulomonas gelida</name>
    <dbReference type="NCBI Taxonomy" id="1712"/>
    <lineage>
        <taxon>Bacteria</taxon>
        <taxon>Bacillati</taxon>
        <taxon>Actinomycetota</taxon>
        <taxon>Actinomycetes</taxon>
        <taxon>Micrococcales</taxon>
        <taxon>Cellulomonadaceae</taxon>
        <taxon>Cellulomonas</taxon>
    </lineage>
</organism>
<feature type="compositionally biased region" description="Basic and acidic residues" evidence="1">
    <location>
        <begin position="30"/>
        <end position="47"/>
    </location>
</feature>
<proteinExistence type="predicted"/>
<keyword evidence="3" id="KW-1185">Reference proteome</keyword>
<dbReference type="EMBL" id="BJLQ01000010">
    <property type="protein sequence ID" value="GEA84061.1"/>
    <property type="molecule type" value="Genomic_DNA"/>
</dbReference>
<sequence length="80" mass="8850">MARAGGENRRVTDWLARHLLGPAQVGNGREPMRPASDDERARERELRTTLVRVEDAHGRSYLVERAEDATPDASAAGRTP</sequence>
<accession>A0A4Y3KI32</accession>
<feature type="region of interest" description="Disordered" evidence="1">
    <location>
        <begin position="21"/>
        <end position="47"/>
    </location>
</feature>
<name>A0A4Y3KI32_9CELL</name>
<gene>
    <name evidence="2" type="ORF">CGE01nite_13120</name>
</gene>
<protein>
    <submittedName>
        <fullName evidence="2">Uncharacterized protein</fullName>
    </submittedName>
</protein>
<dbReference type="Proteomes" id="UP000320461">
    <property type="component" value="Unassembled WGS sequence"/>
</dbReference>
<evidence type="ECO:0000313" key="3">
    <source>
        <dbReference type="Proteomes" id="UP000320461"/>
    </source>
</evidence>
<dbReference type="RefSeq" id="WP_048342063.1">
    <property type="nucleotide sequence ID" value="NZ_BJLQ01000010.1"/>
</dbReference>
<dbReference type="OrthoDB" id="4829007at2"/>
<reference evidence="2 3" key="1">
    <citation type="submission" date="2019-06" db="EMBL/GenBank/DDBJ databases">
        <title>Whole genome shotgun sequence of Cellulomonas gelida NBRC 3748.</title>
        <authorList>
            <person name="Hosoyama A."/>
            <person name="Uohara A."/>
            <person name="Ohji S."/>
            <person name="Ichikawa N."/>
        </authorList>
    </citation>
    <scope>NUCLEOTIDE SEQUENCE [LARGE SCALE GENOMIC DNA]</scope>
    <source>
        <strain evidence="2 3">NBRC 3748</strain>
    </source>
</reference>
<dbReference type="AlphaFoldDB" id="A0A4Y3KI32"/>
<evidence type="ECO:0000313" key="2">
    <source>
        <dbReference type="EMBL" id="GEA84061.1"/>
    </source>
</evidence>
<evidence type="ECO:0000256" key="1">
    <source>
        <dbReference type="SAM" id="MobiDB-lite"/>
    </source>
</evidence>
<comment type="caution">
    <text evidence="2">The sequence shown here is derived from an EMBL/GenBank/DDBJ whole genome shotgun (WGS) entry which is preliminary data.</text>
</comment>